<dbReference type="EMBL" id="JAOQAZ010000023">
    <property type="protein sequence ID" value="KAJ4253916.1"/>
    <property type="molecule type" value="Genomic_DNA"/>
</dbReference>
<dbReference type="CDD" id="cd01065">
    <property type="entry name" value="NAD_bind_Shikimate_DH"/>
    <property type="match status" value="1"/>
</dbReference>
<evidence type="ECO:0000313" key="3">
    <source>
        <dbReference type="EMBL" id="KAJ4253916.1"/>
    </source>
</evidence>
<name>A0A9W8RVL8_9HYPO</name>
<dbReference type="InterPro" id="IPR013708">
    <property type="entry name" value="Shikimate_DH-bd_N"/>
</dbReference>
<dbReference type="Proteomes" id="UP001152049">
    <property type="component" value="Unassembled WGS sequence"/>
</dbReference>
<keyword evidence="4" id="KW-1185">Reference proteome</keyword>
<sequence>MGRPVRTVTHESPEHTHPHIYSDSEMQQDHLQQPRHTYLFGYPLKHSLAPLLHSTIFQNLNVPWTYQLVESVDKTDFLPKLQADTCVGAAVTMPHKVSWINECDEVTEEGRIIGAVNTVYIRKDAVSGEKKYIGTNTDCVGVREAFLQEFPGVLQQSTGKPALVIGGGGACRSAIYALYKWLGASEIYLVNRLKREADAVIESFAGLEVGPKLLFIPSIEEAKKLATPKLVVGTVPDFAPSTEGEIVARDIVRELIQREDKGFVLEMCYHPKIVTSFYQLAENNGWKVLPGTVSMVHQGIAQEILWMERPLSEMPLKAAKAAIEKALESH</sequence>
<dbReference type="InterPro" id="IPR022893">
    <property type="entry name" value="Shikimate_DH_fam"/>
</dbReference>
<dbReference type="SUPFAM" id="SSF53223">
    <property type="entry name" value="Aminoacid dehydrogenase-like, N-terminal domain"/>
    <property type="match status" value="1"/>
</dbReference>
<evidence type="ECO:0000256" key="1">
    <source>
        <dbReference type="SAM" id="MobiDB-lite"/>
    </source>
</evidence>
<organism evidence="3 4">
    <name type="scientific">Fusarium torreyae</name>
    <dbReference type="NCBI Taxonomy" id="1237075"/>
    <lineage>
        <taxon>Eukaryota</taxon>
        <taxon>Fungi</taxon>
        <taxon>Dikarya</taxon>
        <taxon>Ascomycota</taxon>
        <taxon>Pezizomycotina</taxon>
        <taxon>Sordariomycetes</taxon>
        <taxon>Hypocreomycetidae</taxon>
        <taxon>Hypocreales</taxon>
        <taxon>Nectriaceae</taxon>
        <taxon>Fusarium</taxon>
    </lineage>
</organism>
<dbReference type="GO" id="GO:0009423">
    <property type="term" value="P:chorismate biosynthetic process"/>
    <property type="evidence" value="ECO:0007669"/>
    <property type="project" value="TreeGrafter"/>
</dbReference>
<dbReference type="GO" id="GO:0004764">
    <property type="term" value="F:shikimate 3-dehydrogenase (NADP+) activity"/>
    <property type="evidence" value="ECO:0007669"/>
    <property type="project" value="InterPro"/>
</dbReference>
<dbReference type="SUPFAM" id="SSF51735">
    <property type="entry name" value="NAD(P)-binding Rossmann-fold domains"/>
    <property type="match status" value="1"/>
</dbReference>
<feature type="region of interest" description="Disordered" evidence="1">
    <location>
        <begin position="1"/>
        <end position="24"/>
    </location>
</feature>
<evidence type="ECO:0000259" key="2">
    <source>
        <dbReference type="Pfam" id="PF08501"/>
    </source>
</evidence>
<dbReference type="OrthoDB" id="204377at2759"/>
<dbReference type="Gene3D" id="3.40.50.720">
    <property type="entry name" value="NAD(P)-binding Rossmann-like Domain"/>
    <property type="match status" value="1"/>
</dbReference>
<feature type="compositionally biased region" description="Basic and acidic residues" evidence="1">
    <location>
        <begin position="8"/>
        <end position="22"/>
    </location>
</feature>
<dbReference type="InterPro" id="IPR036291">
    <property type="entry name" value="NAD(P)-bd_dom_sf"/>
</dbReference>
<accession>A0A9W8RVL8</accession>
<reference evidence="3" key="1">
    <citation type="submission" date="2022-09" db="EMBL/GenBank/DDBJ databases">
        <title>Fusarium specimens isolated from Avocado Roots.</title>
        <authorList>
            <person name="Stajich J."/>
            <person name="Roper C."/>
            <person name="Heimlech-Rivalta G."/>
        </authorList>
    </citation>
    <scope>NUCLEOTIDE SEQUENCE</scope>
    <source>
        <strain evidence="3">CF00136</strain>
    </source>
</reference>
<dbReference type="Gene3D" id="3.40.50.10860">
    <property type="entry name" value="Leucine Dehydrogenase, chain A, domain 1"/>
    <property type="match status" value="1"/>
</dbReference>
<proteinExistence type="predicted"/>
<dbReference type="GO" id="GO:0019632">
    <property type="term" value="P:shikimate metabolic process"/>
    <property type="evidence" value="ECO:0007669"/>
    <property type="project" value="TreeGrafter"/>
</dbReference>
<feature type="domain" description="Shikimate dehydrogenase substrate binding N-terminal" evidence="2">
    <location>
        <begin position="39"/>
        <end position="119"/>
    </location>
</feature>
<dbReference type="Pfam" id="PF08501">
    <property type="entry name" value="Shikimate_dh_N"/>
    <property type="match status" value="1"/>
</dbReference>
<dbReference type="PANTHER" id="PTHR21089">
    <property type="entry name" value="SHIKIMATE DEHYDROGENASE"/>
    <property type="match status" value="1"/>
</dbReference>
<comment type="caution">
    <text evidence="3">The sequence shown here is derived from an EMBL/GenBank/DDBJ whole genome shotgun (WGS) entry which is preliminary data.</text>
</comment>
<dbReference type="InterPro" id="IPR046346">
    <property type="entry name" value="Aminoacid_DH-like_N_sf"/>
</dbReference>
<dbReference type="AlphaFoldDB" id="A0A9W8RVL8"/>
<evidence type="ECO:0000313" key="4">
    <source>
        <dbReference type="Proteomes" id="UP001152049"/>
    </source>
</evidence>
<protein>
    <recommendedName>
        <fullName evidence="2">Shikimate dehydrogenase substrate binding N-terminal domain-containing protein</fullName>
    </recommendedName>
</protein>
<dbReference type="PANTHER" id="PTHR21089:SF1">
    <property type="entry name" value="BIFUNCTIONAL 3-DEHYDROQUINATE DEHYDRATASE_SHIKIMATE DEHYDROGENASE, CHLOROPLASTIC"/>
    <property type="match status" value="1"/>
</dbReference>
<gene>
    <name evidence="3" type="ORF">NW762_010314</name>
</gene>